<dbReference type="PANTHER" id="PTHR37534">
    <property type="entry name" value="TRANSCRIPTIONAL ACTIVATOR PROTEIN UGA3"/>
    <property type="match status" value="1"/>
</dbReference>
<evidence type="ECO:0000313" key="4">
    <source>
        <dbReference type="EMBL" id="OGM48772.1"/>
    </source>
</evidence>
<dbReference type="PANTHER" id="PTHR37534:SF17">
    <property type="entry name" value="ZN(2)-C6 FUNGAL-TYPE DOMAIN-CONTAINING PROTEIN"/>
    <property type="match status" value="1"/>
</dbReference>
<dbReference type="OrthoDB" id="5386330at2759"/>
<reference evidence="4 5" key="1">
    <citation type="journal article" date="2016" name="Genome Biol. Evol.">
        <title>Draft genome sequence of an aflatoxigenic Aspergillus species, A. bombycis.</title>
        <authorList>
            <person name="Moore G.G."/>
            <person name="Mack B.M."/>
            <person name="Beltz S.B."/>
            <person name="Gilbert M.K."/>
        </authorList>
    </citation>
    <scope>NUCLEOTIDE SEQUENCE [LARGE SCALE GENOMIC DNA]</scope>
    <source>
        <strain evidence="5">NRRL 26010</strain>
    </source>
</reference>
<dbReference type="RefSeq" id="XP_022392489.1">
    <property type="nucleotide sequence ID" value="XM_022530138.1"/>
</dbReference>
<dbReference type="InterPro" id="IPR021858">
    <property type="entry name" value="Fun_TF"/>
</dbReference>
<dbReference type="STRING" id="109264.A0A1F8AAN9"/>
<comment type="caution">
    <text evidence="4">The sequence shown here is derived from an EMBL/GenBank/DDBJ whole genome shotgun (WGS) entry which is preliminary data.</text>
</comment>
<proteinExistence type="predicted"/>
<comment type="subcellular location">
    <subcellularLocation>
        <location evidence="1">Nucleus</location>
    </subcellularLocation>
</comment>
<feature type="compositionally biased region" description="Basic and acidic residues" evidence="3">
    <location>
        <begin position="103"/>
        <end position="113"/>
    </location>
</feature>
<dbReference type="GO" id="GO:0005634">
    <property type="term" value="C:nucleus"/>
    <property type="evidence" value="ECO:0007669"/>
    <property type="project" value="UniProtKB-SubCell"/>
</dbReference>
<dbReference type="Proteomes" id="UP000179179">
    <property type="component" value="Unassembled WGS sequence"/>
</dbReference>
<dbReference type="AlphaFoldDB" id="A0A1F8AAN9"/>
<name>A0A1F8AAN9_9EURO</name>
<sequence length="509" mass="56503">MAQNTGDPHSVTLEHKPKAVGAHFTVREKQLSSPSEVLALADPHLDISNVAARGCLIADVGPAVGRMGAISALAAASTATERNPGIRYRFADDVGTHRRNRRREPPSSRHARESLNSAALRYPAPHQSPGLDEHLDNAFVVPRSRTNHHMAPQGALLQTHDSNGIDAFHIDAQLCMMWRRCVSHTIKSITPDTLDTTERYLFHSFSERIAPMLVLVDDDSNSWRRVVLPVAHFDDLVKSALLSAAAFCNSTPLSEQTTSPEMAYQRVIRGLQQRQNLAAEDLMGKQCIILTLLVLLANVIVNGSPDFRTIFDLLRSSLKAVRDDLNFFRGEIGLFISTQLPKFRGYAAPFLSLDEGVATLCRTIVGGPPSINAWHEFTVCRDMHPDLNAAMSVVYELNRKACDIYLARAQAGSTAPAFTDMVEDFKNTLDSFPPNTPGEHTLVWPCFLVALESSTTAHRVFFIDTLLRHQRIRGFANLDRAIEYVKRVWASQSDVNWVQHLTKLSAFVV</sequence>
<evidence type="ECO:0000313" key="5">
    <source>
        <dbReference type="Proteomes" id="UP000179179"/>
    </source>
</evidence>
<organism evidence="4 5">
    <name type="scientific">Aspergillus bombycis</name>
    <dbReference type="NCBI Taxonomy" id="109264"/>
    <lineage>
        <taxon>Eukaryota</taxon>
        <taxon>Fungi</taxon>
        <taxon>Dikarya</taxon>
        <taxon>Ascomycota</taxon>
        <taxon>Pezizomycotina</taxon>
        <taxon>Eurotiomycetes</taxon>
        <taxon>Eurotiomycetidae</taxon>
        <taxon>Eurotiales</taxon>
        <taxon>Aspergillaceae</taxon>
        <taxon>Aspergillus</taxon>
    </lineage>
</organism>
<keyword evidence="2" id="KW-0539">Nucleus</keyword>
<keyword evidence="5" id="KW-1185">Reference proteome</keyword>
<protein>
    <recommendedName>
        <fullName evidence="6">Fungal-specific transcription factor domain-containing protein</fullName>
    </recommendedName>
</protein>
<dbReference type="EMBL" id="LYCR01000013">
    <property type="protein sequence ID" value="OGM48772.1"/>
    <property type="molecule type" value="Genomic_DNA"/>
</dbReference>
<dbReference type="GO" id="GO:0003700">
    <property type="term" value="F:DNA-binding transcription factor activity"/>
    <property type="evidence" value="ECO:0007669"/>
    <property type="project" value="TreeGrafter"/>
</dbReference>
<evidence type="ECO:0008006" key="6">
    <source>
        <dbReference type="Google" id="ProtNLM"/>
    </source>
</evidence>
<dbReference type="GeneID" id="34446398"/>
<dbReference type="GO" id="GO:0045944">
    <property type="term" value="P:positive regulation of transcription by RNA polymerase II"/>
    <property type="evidence" value="ECO:0007669"/>
    <property type="project" value="TreeGrafter"/>
</dbReference>
<evidence type="ECO:0000256" key="1">
    <source>
        <dbReference type="ARBA" id="ARBA00004123"/>
    </source>
</evidence>
<evidence type="ECO:0000256" key="2">
    <source>
        <dbReference type="ARBA" id="ARBA00023242"/>
    </source>
</evidence>
<dbReference type="GO" id="GO:0000976">
    <property type="term" value="F:transcription cis-regulatory region binding"/>
    <property type="evidence" value="ECO:0007669"/>
    <property type="project" value="TreeGrafter"/>
</dbReference>
<evidence type="ECO:0000256" key="3">
    <source>
        <dbReference type="SAM" id="MobiDB-lite"/>
    </source>
</evidence>
<feature type="region of interest" description="Disordered" evidence="3">
    <location>
        <begin position="93"/>
        <end position="113"/>
    </location>
</feature>
<accession>A0A1F8AAN9</accession>
<dbReference type="Pfam" id="PF11951">
    <property type="entry name" value="Fungal_trans_2"/>
    <property type="match status" value="2"/>
</dbReference>
<gene>
    <name evidence="4" type="ORF">ABOM_003008</name>
</gene>